<evidence type="ECO:0000256" key="4">
    <source>
        <dbReference type="ARBA" id="ARBA00022500"/>
    </source>
</evidence>
<dbReference type="PANTHER" id="PTHR43395:SF10">
    <property type="entry name" value="CHEMOTAXIS PROTEIN CHEA"/>
    <property type="match status" value="1"/>
</dbReference>
<dbReference type="PROSITE" id="PS50851">
    <property type="entry name" value="CHEW"/>
    <property type="match status" value="1"/>
</dbReference>
<evidence type="ECO:0000256" key="12">
    <source>
        <dbReference type="PROSITE-ProRule" id="PRU00110"/>
    </source>
</evidence>
<evidence type="ECO:0000259" key="15">
    <source>
        <dbReference type="PROSITE" id="PS50851"/>
    </source>
</evidence>
<dbReference type="Pfam" id="PF02895">
    <property type="entry name" value="H-kinase_dim"/>
    <property type="match status" value="1"/>
</dbReference>
<dbReference type="SUPFAM" id="SSF47384">
    <property type="entry name" value="Homodimeric domain of signal transducing histidine kinase"/>
    <property type="match status" value="1"/>
</dbReference>
<feature type="compositionally biased region" description="Low complexity" evidence="13">
    <location>
        <begin position="132"/>
        <end position="149"/>
    </location>
</feature>
<feature type="region of interest" description="Disordered" evidence="13">
    <location>
        <begin position="315"/>
        <end position="334"/>
    </location>
</feature>
<dbReference type="AlphaFoldDB" id="A0A245ZTM9"/>
<dbReference type="OrthoDB" id="9803176at2"/>
<evidence type="ECO:0000256" key="10">
    <source>
        <dbReference type="ARBA" id="ARBA00023012"/>
    </source>
</evidence>
<dbReference type="InterPro" id="IPR037006">
    <property type="entry name" value="CheA-like_homodim_sf"/>
</dbReference>
<comment type="function">
    <text evidence="11">Involved in the transmission of sensory signals from the chemoreceptors to the flagellar motors. CheA is autophosphorylated; it can transfer its phosphate group to either CheB or CheY.</text>
</comment>
<dbReference type="SMART" id="SM00387">
    <property type="entry name" value="HATPase_c"/>
    <property type="match status" value="1"/>
</dbReference>
<dbReference type="Pfam" id="PF01627">
    <property type="entry name" value="Hpt"/>
    <property type="match status" value="1"/>
</dbReference>
<feature type="region of interest" description="Disordered" evidence="13">
    <location>
        <begin position="132"/>
        <end position="151"/>
    </location>
</feature>
<dbReference type="Gene3D" id="1.20.120.160">
    <property type="entry name" value="HPT domain"/>
    <property type="match status" value="1"/>
</dbReference>
<dbReference type="InterPro" id="IPR036061">
    <property type="entry name" value="CheW-like_dom_sf"/>
</dbReference>
<dbReference type="Proteomes" id="UP000197783">
    <property type="component" value="Unassembled WGS sequence"/>
</dbReference>
<dbReference type="PROSITE" id="PS50894">
    <property type="entry name" value="HPT"/>
    <property type="match status" value="1"/>
</dbReference>
<keyword evidence="6 17" id="KW-0808">Transferase</keyword>
<dbReference type="GO" id="GO:0000155">
    <property type="term" value="F:phosphorelay sensor kinase activity"/>
    <property type="evidence" value="ECO:0007669"/>
    <property type="project" value="InterPro"/>
</dbReference>
<dbReference type="SMART" id="SM00073">
    <property type="entry name" value="HPT"/>
    <property type="match status" value="1"/>
</dbReference>
<evidence type="ECO:0000256" key="2">
    <source>
        <dbReference type="ARBA" id="ARBA00012438"/>
    </source>
</evidence>
<dbReference type="SUPFAM" id="SSF50341">
    <property type="entry name" value="CheW-like"/>
    <property type="match status" value="1"/>
</dbReference>
<name>A0A245ZTM9_9SPHN</name>
<dbReference type="InterPro" id="IPR005467">
    <property type="entry name" value="His_kinase_dom"/>
</dbReference>
<dbReference type="SMART" id="SM00260">
    <property type="entry name" value="CheW"/>
    <property type="match status" value="1"/>
</dbReference>
<keyword evidence="18" id="KW-1185">Reference proteome</keyword>
<dbReference type="SUPFAM" id="SSF55874">
    <property type="entry name" value="ATPase domain of HSP90 chaperone/DNA topoisomerase II/histidine kinase"/>
    <property type="match status" value="1"/>
</dbReference>
<dbReference type="CDD" id="cd00088">
    <property type="entry name" value="HPT"/>
    <property type="match status" value="1"/>
</dbReference>
<dbReference type="InterPro" id="IPR036890">
    <property type="entry name" value="HATPase_C_sf"/>
</dbReference>
<dbReference type="InterPro" id="IPR036097">
    <property type="entry name" value="HisK_dim/P_sf"/>
</dbReference>
<feature type="domain" description="CheW-like" evidence="15">
    <location>
        <begin position="583"/>
        <end position="720"/>
    </location>
</feature>
<dbReference type="EC" id="2.7.13.3" evidence="2"/>
<dbReference type="InterPro" id="IPR036641">
    <property type="entry name" value="HPT_dom_sf"/>
</dbReference>
<evidence type="ECO:0000256" key="3">
    <source>
        <dbReference type="ARBA" id="ARBA00021495"/>
    </source>
</evidence>
<dbReference type="Gene3D" id="1.10.287.560">
    <property type="entry name" value="Histidine kinase CheA-like, homodimeric domain"/>
    <property type="match status" value="1"/>
</dbReference>
<evidence type="ECO:0000256" key="6">
    <source>
        <dbReference type="ARBA" id="ARBA00022679"/>
    </source>
</evidence>
<dbReference type="SMART" id="SM01231">
    <property type="entry name" value="H-kinase_dim"/>
    <property type="match status" value="1"/>
</dbReference>
<keyword evidence="7" id="KW-0547">Nucleotide-binding</keyword>
<dbReference type="EMBL" id="NBBJ01000001">
    <property type="protein sequence ID" value="OWK33099.1"/>
    <property type="molecule type" value="Genomic_DNA"/>
</dbReference>
<dbReference type="InterPro" id="IPR004105">
    <property type="entry name" value="CheA-like_dim"/>
</dbReference>
<sequence length="731" mass="77548">MSDELDEIQAIFFEECAEGLATAEAGLSAMAAGDVSANVIAGVFRAVHSIKGGSGAFGHTALTAFSHRFENVLDEVRAERIPATPGVTKVMLAAFDILSDHVAFAQGTAPLPDDAAALQALENVLANKGASDAATPAASPAAPQPLAAAPDEDEFGFTPVQAAVEEFDPFGFEPVGVALEDLETSAPAAWTVRFRPSREALANASEPLLVLRELEELGGTIASVDSSTLPGLRDLDPEDGYLTWALSLPGTVEESAISEAFDFVAPDSLVEIVRSVESVAAPVVAEQQPIVADSIEEVAPRSAAVVPITGSTLAPVSAAPATTPDPRPTERAVEQPAQTIRVDLTKLDLLLNLVGELVIRNSILSDRLSPKDQERVELPELARLTREIQDNVMSLRAQPIKQAFSRVPRMLRDLSAETGKQYLLETSGEATEVDKGVIEKIGDPLTHMIRNACDHGIESAEERLAKGKPAVGTIRLSAEQRGARIFVRVADDGRGIDRQRVLAKAIDKGIVSAEATLSNEEIDQLICAPGFSTAETISNISGRGVGMDVVRSNVEALGGRVEISSVPGEGTTFTMILPLTLAILDGMIVRLADQRFVLPLANVVEAVRPESGQVRRMSPTTEVIELRGNYLPVRRLTDTFGFGSKYRRDPEESLVIIVESESAGNVGLMVDTIDDRREVVIKSLDQNLHPIRGLGGATILGDGSIALILDIEALVASPTSTSKFAMKGLAA</sequence>
<comment type="catalytic activity">
    <reaction evidence="1">
        <text>ATP + protein L-histidine = ADP + protein N-phospho-L-histidine.</text>
        <dbReference type="EC" id="2.7.13.3"/>
    </reaction>
</comment>
<dbReference type="Pfam" id="PF01584">
    <property type="entry name" value="CheW"/>
    <property type="match status" value="1"/>
</dbReference>
<dbReference type="InterPro" id="IPR003594">
    <property type="entry name" value="HATPase_dom"/>
</dbReference>
<dbReference type="PANTHER" id="PTHR43395">
    <property type="entry name" value="SENSOR HISTIDINE KINASE CHEA"/>
    <property type="match status" value="1"/>
</dbReference>
<keyword evidence="5 12" id="KW-0597">Phosphoprotein</keyword>
<comment type="caution">
    <text evidence="17">The sequence shown here is derived from an EMBL/GenBank/DDBJ whole genome shotgun (WGS) entry which is preliminary data.</text>
</comment>
<dbReference type="PROSITE" id="PS50109">
    <property type="entry name" value="HIS_KIN"/>
    <property type="match status" value="1"/>
</dbReference>
<keyword evidence="10" id="KW-0902">Two-component regulatory system</keyword>
<dbReference type="Gene3D" id="3.30.565.10">
    <property type="entry name" value="Histidine kinase-like ATPase, C-terminal domain"/>
    <property type="match status" value="1"/>
</dbReference>
<dbReference type="Gene3D" id="2.30.30.40">
    <property type="entry name" value="SH3 Domains"/>
    <property type="match status" value="1"/>
</dbReference>
<evidence type="ECO:0000256" key="5">
    <source>
        <dbReference type="ARBA" id="ARBA00022553"/>
    </source>
</evidence>
<evidence type="ECO:0000256" key="8">
    <source>
        <dbReference type="ARBA" id="ARBA00022777"/>
    </source>
</evidence>
<evidence type="ECO:0000256" key="13">
    <source>
        <dbReference type="SAM" id="MobiDB-lite"/>
    </source>
</evidence>
<dbReference type="InterPro" id="IPR004358">
    <property type="entry name" value="Sig_transdc_His_kin-like_C"/>
</dbReference>
<evidence type="ECO:0000259" key="16">
    <source>
        <dbReference type="PROSITE" id="PS50894"/>
    </source>
</evidence>
<feature type="domain" description="Histidine kinase" evidence="14">
    <location>
        <begin position="335"/>
        <end position="581"/>
    </location>
</feature>
<dbReference type="RefSeq" id="WP_088333238.1">
    <property type="nucleotide sequence ID" value="NZ_NBBJ01000001.1"/>
</dbReference>
<dbReference type="InterPro" id="IPR051315">
    <property type="entry name" value="Bact_Chemotaxis_CheA"/>
</dbReference>
<keyword evidence="9" id="KW-0067">ATP-binding</keyword>
<evidence type="ECO:0000256" key="7">
    <source>
        <dbReference type="ARBA" id="ARBA00022741"/>
    </source>
</evidence>
<reference evidence="17 18" key="1">
    <citation type="submission" date="2017-03" db="EMBL/GenBank/DDBJ databases">
        <title>Genome sequence of Sphingomonas mucosissima DSM 17494.</title>
        <authorList>
            <person name="Poehlein A."/>
            <person name="Wuebbeler J.H."/>
            <person name="Steinbuechel A."/>
            <person name="Daniel R."/>
        </authorList>
    </citation>
    <scope>NUCLEOTIDE SEQUENCE [LARGE SCALE GENOMIC DNA]</scope>
    <source>
        <strain evidence="17 18">DSM 17494</strain>
    </source>
</reference>
<evidence type="ECO:0000256" key="11">
    <source>
        <dbReference type="ARBA" id="ARBA00035100"/>
    </source>
</evidence>
<dbReference type="GO" id="GO:0005737">
    <property type="term" value="C:cytoplasm"/>
    <property type="evidence" value="ECO:0007669"/>
    <property type="project" value="InterPro"/>
</dbReference>
<evidence type="ECO:0000313" key="17">
    <source>
        <dbReference type="EMBL" id="OWK33099.1"/>
    </source>
</evidence>
<feature type="modified residue" description="Phosphohistidine" evidence="12">
    <location>
        <position position="48"/>
    </location>
</feature>
<dbReference type="GO" id="GO:0006935">
    <property type="term" value="P:chemotaxis"/>
    <property type="evidence" value="ECO:0007669"/>
    <property type="project" value="UniProtKB-KW"/>
</dbReference>
<dbReference type="SUPFAM" id="SSF47226">
    <property type="entry name" value="Histidine-containing phosphotransfer domain, HPT domain"/>
    <property type="match status" value="1"/>
</dbReference>
<proteinExistence type="predicted"/>
<dbReference type="InterPro" id="IPR002545">
    <property type="entry name" value="CheW-lke_dom"/>
</dbReference>
<evidence type="ECO:0000256" key="9">
    <source>
        <dbReference type="ARBA" id="ARBA00022840"/>
    </source>
</evidence>
<dbReference type="GO" id="GO:0005524">
    <property type="term" value="F:ATP binding"/>
    <property type="evidence" value="ECO:0007669"/>
    <property type="project" value="UniProtKB-KW"/>
</dbReference>
<gene>
    <name evidence="17" type="primary">cheA_2</name>
    <name evidence="17" type="ORF">SPMU_14450</name>
</gene>
<accession>A0A245ZTM9</accession>
<dbReference type="CDD" id="cd16916">
    <property type="entry name" value="HATPase_CheA-like"/>
    <property type="match status" value="1"/>
</dbReference>
<feature type="domain" description="HPt" evidence="16">
    <location>
        <begin position="1"/>
        <end position="105"/>
    </location>
</feature>
<dbReference type="FunFam" id="3.30.565.10:FF:000016">
    <property type="entry name" value="Chemotaxis protein CheA, putative"/>
    <property type="match status" value="1"/>
</dbReference>
<evidence type="ECO:0000259" key="14">
    <source>
        <dbReference type="PROSITE" id="PS50109"/>
    </source>
</evidence>
<dbReference type="Pfam" id="PF02518">
    <property type="entry name" value="HATPase_c"/>
    <property type="match status" value="1"/>
</dbReference>
<dbReference type="CDD" id="cd00731">
    <property type="entry name" value="CheA_reg"/>
    <property type="match status" value="1"/>
</dbReference>
<dbReference type="InterPro" id="IPR008207">
    <property type="entry name" value="Sig_transdc_His_kin_Hpt_dom"/>
</dbReference>
<keyword evidence="4" id="KW-0145">Chemotaxis</keyword>
<dbReference type="PRINTS" id="PR00344">
    <property type="entry name" value="BCTRLSENSOR"/>
</dbReference>
<organism evidence="17 18">
    <name type="scientific">Sphingomonas mucosissima</name>
    <dbReference type="NCBI Taxonomy" id="370959"/>
    <lineage>
        <taxon>Bacteria</taxon>
        <taxon>Pseudomonadati</taxon>
        <taxon>Pseudomonadota</taxon>
        <taxon>Alphaproteobacteria</taxon>
        <taxon>Sphingomonadales</taxon>
        <taxon>Sphingomonadaceae</taxon>
        <taxon>Sphingomonas</taxon>
    </lineage>
</organism>
<evidence type="ECO:0000313" key="18">
    <source>
        <dbReference type="Proteomes" id="UP000197783"/>
    </source>
</evidence>
<protein>
    <recommendedName>
        <fullName evidence="3">Chemotaxis protein CheA</fullName>
        <ecNumber evidence="2">2.7.13.3</ecNumber>
    </recommendedName>
</protein>
<keyword evidence="8" id="KW-0418">Kinase</keyword>
<evidence type="ECO:0000256" key="1">
    <source>
        <dbReference type="ARBA" id="ARBA00000085"/>
    </source>
</evidence>